<comment type="catalytic activity">
    <reaction evidence="1">
        <text>ATP + protein L-histidine = ADP + protein N-phospho-L-histidine.</text>
        <dbReference type="EC" id="2.7.13.3"/>
    </reaction>
</comment>
<comment type="caution">
    <text evidence="12">The sequence shown here is derived from an EMBL/GenBank/DDBJ whole genome shotgun (WGS) entry which is preliminary data.</text>
</comment>
<evidence type="ECO:0000256" key="2">
    <source>
        <dbReference type="ARBA" id="ARBA00012438"/>
    </source>
</evidence>
<dbReference type="AlphaFoldDB" id="A0A9X1SWR0"/>
<keyword evidence="5" id="KW-0547">Nucleotide-binding</keyword>
<keyword evidence="6 12" id="KW-0418">Kinase</keyword>
<keyword evidence="10" id="KW-0812">Transmembrane</keyword>
<evidence type="ECO:0000259" key="11">
    <source>
        <dbReference type="Pfam" id="PF07730"/>
    </source>
</evidence>
<keyword evidence="4" id="KW-0808">Transferase</keyword>
<dbReference type="GO" id="GO:0046983">
    <property type="term" value="F:protein dimerization activity"/>
    <property type="evidence" value="ECO:0007669"/>
    <property type="project" value="InterPro"/>
</dbReference>
<dbReference type="Pfam" id="PF07730">
    <property type="entry name" value="HisKA_3"/>
    <property type="match status" value="1"/>
</dbReference>
<evidence type="ECO:0000256" key="1">
    <source>
        <dbReference type="ARBA" id="ARBA00000085"/>
    </source>
</evidence>
<feature type="transmembrane region" description="Helical" evidence="10">
    <location>
        <begin position="22"/>
        <end position="42"/>
    </location>
</feature>
<keyword evidence="10" id="KW-0472">Membrane</keyword>
<evidence type="ECO:0000256" key="6">
    <source>
        <dbReference type="ARBA" id="ARBA00022777"/>
    </source>
</evidence>
<feature type="transmembrane region" description="Helical" evidence="10">
    <location>
        <begin position="122"/>
        <end position="140"/>
    </location>
</feature>
<dbReference type="InterPro" id="IPR011712">
    <property type="entry name" value="Sig_transdc_His_kin_sub3_dim/P"/>
</dbReference>
<dbReference type="GO" id="GO:0000155">
    <property type="term" value="F:phosphorelay sensor kinase activity"/>
    <property type="evidence" value="ECO:0007669"/>
    <property type="project" value="InterPro"/>
</dbReference>
<keyword evidence="9" id="KW-0175">Coiled coil</keyword>
<feature type="domain" description="Signal transduction histidine kinase subgroup 3 dimerisation and phosphoacceptor" evidence="11">
    <location>
        <begin position="195"/>
        <end position="260"/>
    </location>
</feature>
<feature type="coiled-coil region" evidence="9">
    <location>
        <begin position="170"/>
        <end position="203"/>
    </location>
</feature>
<sequence length="394" mass="42078">MNDERWSAVVTALRRHPLIGDAALALVVALVGLVLLLGDAGVRQDGVGLPPESFLGPSDLVGFTWALIAITSRRHYTGPVLVLSVGLVIVMFAITGEDSPALTLAMLLLMYTYADRTDRMQAWAAAGVISVVLVGSGALIGMADAAVFGIAWVLVGAALGDATRNRRAYVTEVEERARQAEQSREEEARLRVAEERMRIARELHDVVAHHIAAVKVQASGARHIMAHRPEQVGPALEQISRLSDSVLREMSSMVGLLRHSAAEGNEPSTEPTPGLDRLPELLRNFGLTGLKVQHQQTGSARELTVLTDLAAYRIIQEGLTNAQKYGDGTAHLEIAYTADALTIEITNPMRAEQRTSVGTGHGLVGMGERVASNGGTFAAGPTPEGTFVVRARLA</sequence>
<proteinExistence type="predicted"/>
<dbReference type="Gene3D" id="1.20.5.1930">
    <property type="match status" value="1"/>
</dbReference>
<evidence type="ECO:0000313" key="12">
    <source>
        <dbReference type="EMBL" id="MCD5314305.1"/>
    </source>
</evidence>
<dbReference type="PANTHER" id="PTHR24421">
    <property type="entry name" value="NITRATE/NITRITE SENSOR PROTEIN NARX-RELATED"/>
    <property type="match status" value="1"/>
</dbReference>
<dbReference type="RefSeq" id="WP_231446708.1">
    <property type="nucleotide sequence ID" value="NZ_JAJOMB010000015.1"/>
</dbReference>
<evidence type="ECO:0000256" key="5">
    <source>
        <dbReference type="ARBA" id="ARBA00022741"/>
    </source>
</evidence>
<evidence type="ECO:0000256" key="10">
    <source>
        <dbReference type="SAM" id="Phobius"/>
    </source>
</evidence>
<dbReference type="PANTHER" id="PTHR24421:SF10">
    <property type="entry name" value="NITRATE_NITRITE SENSOR PROTEIN NARQ"/>
    <property type="match status" value="1"/>
</dbReference>
<dbReference type="EC" id="2.7.13.3" evidence="2"/>
<keyword evidence="10" id="KW-1133">Transmembrane helix</keyword>
<evidence type="ECO:0000256" key="9">
    <source>
        <dbReference type="SAM" id="Coils"/>
    </source>
</evidence>
<keyword evidence="8" id="KW-0902">Two-component regulatory system</keyword>
<reference evidence="12" key="1">
    <citation type="submission" date="2021-11" db="EMBL/GenBank/DDBJ databases">
        <title>Streptomyces corallinus and Kineosporia corallina sp. nov., two new coral-derived marine actinobacteria.</title>
        <authorList>
            <person name="Buangrab K."/>
            <person name="Sutthacheep M."/>
            <person name="Yeemin T."/>
            <person name="Harunari E."/>
            <person name="Igarashi Y."/>
            <person name="Sripreechasak P."/>
            <person name="Kanchanasin P."/>
            <person name="Tanasupawat S."/>
            <person name="Phongsopitanun W."/>
        </authorList>
    </citation>
    <scope>NUCLEOTIDE SEQUENCE</scope>
    <source>
        <strain evidence="12">JCM 31032</strain>
    </source>
</reference>
<dbReference type="Proteomes" id="UP001138997">
    <property type="component" value="Unassembled WGS sequence"/>
</dbReference>
<evidence type="ECO:0000313" key="13">
    <source>
        <dbReference type="Proteomes" id="UP001138997"/>
    </source>
</evidence>
<dbReference type="SUPFAM" id="SSF55874">
    <property type="entry name" value="ATPase domain of HSP90 chaperone/DNA topoisomerase II/histidine kinase"/>
    <property type="match status" value="1"/>
</dbReference>
<dbReference type="CDD" id="cd16917">
    <property type="entry name" value="HATPase_UhpB-NarQ-NarX-like"/>
    <property type="match status" value="1"/>
</dbReference>
<evidence type="ECO:0000256" key="8">
    <source>
        <dbReference type="ARBA" id="ARBA00023012"/>
    </source>
</evidence>
<gene>
    <name evidence="12" type="ORF">LR394_25705</name>
</gene>
<evidence type="ECO:0000256" key="4">
    <source>
        <dbReference type="ARBA" id="ARBA00022679"/>
    </source>
</evidence>
<dbReference type="GO" id="GO:0005524">
    <property type="term" value="F:ATP binding"/>
    <property type="evidence" value="ECO:0007669"/>
    <property type="project" value="UniProtKB-KW"/>
</dbReference>
<dbReference type="InterPro" id="IPR050482">
    <property type="entry name" value="Sensor_HK_TwoCompSys"/>
</dbReference>
<organism evidence="12 13">
    <name type="scientific">Kineosporia babensis</name>
    <dbReference type="NCBI Taxonomy" id="499548"/>
    <lineage>
        <taxon>Bacteria</taxon>
        <taxon>Bacillati</taxon>
        <taxon>Actinomycetota</taxon>
        <taxon>Actinomycetes</taxon>
        <taxon>Kineosporiales</taxon>
        <taxon>Kineosporiaceae</taxon>
        <taxon>Kineosporia</taxon>
    </lineage>
</organism>
<feature type="transmembrane region" description="Helical" evidence="10">
    <location>
        <begin position="83"/>
        <end position="110"/>
    </location>
</feature>
<protein>
    <recommendedName>
        <fullName evidence="2">histidine kinase</fullName>
        <ecNumber evidence="2">2.7.13.3</ecNumber>
    </recommendedName>
</protein>
<keyword evidence="13" id="KW-1185">Reference proteome</keyword>
<evidence type="ECO:0000256" key="7">
    <source>
        <dbReference type="ARBA" id="ARBA00022840"/>
    </source>
</evidence>
<dbReference type="EMBL" id="JAJOMB010000015">
    <property type="protein sequence ID" value="MCD5314305.1"/>
    <property type="molecule type" value="Genomic_DNA"/>
</dbReference>
<dbReference type="GO" id="GO:0016020">
    <property type="term" value="C:membrane"/>
    <property type="evidence" value="ECO:0007669"/>
    <property type="project" value="InterPro"/>
</dbReference>
<keyword evidence="7" id="KW-0067">ATP-binding</keyword>
<evidence type="ECO:0000256" key="3">
    <source>
        <dbReference type="ARBA" id="ARBA00022553"/>
    </source>
</evidence>
<dbReference type="Gene3D" id="3.30.565.10">
    <property type="entry name" value="Histidine kinase-like ATPase, C-terminal domain"/>
    <property type="match status" value="1"/>
</dbReference>
<name>A0A9X1SWR0_9ACTN</name>
<keyword evidence="3" id="KW-0597">Phosphoprotein</keyword>
<accession>A0A9X1SWR0</accession>
<dbReference type="InterPro" id="IPR036890">
    <property type="entry name" value="HATPase_C_sf"/>
</dbReference>